<dbReference type="GO" id="GO:0030258">
    <property type="term" value="P:lipid modification"/>
    <property type="evidence" value="ECO:0007669"/>
    <property type="project" value="TreeGrafter"/>
</dbReference>
<comment type="catalytic activity">
    <reaction evidence="12">
        <text>a 1-acyl-sn-glycero-3-phospho-(1D-myo-inositol) + an acyl-CoA = a 1,2-diacyl-sn-glycero-3-phospho-(1D-myo-inositol) + CoA</text>
        <dbReference type="Rhea" id="RHEA:33195"/>
        <dbReference type="ChEBI" id="CHEBI:57287"/>
        <dbReference type="ChEBI" id="CHEBI:57880"/>
        <dbReference type="ChEBI" id="CHEBI:58342"/>
        <dbReference type="ChEBI" id="CHEBI:64771"/>
    </reaction>
    <physiologicalReaction direction="left-to-right" evidence="12">
        <dbReference type="Rhea" id="RHEA:33196"/>
    </physiologicalReaction>
</comment>
<feature type="transmembrane region" description="Helical" evidence="18">
    <location>
        <begin position="6"/>
        <end position="25"/>
    </location>
</feature>
<keyword evidence="5 18" id="KW-0812">Transmembrane</keyword>
<feature type="transmembrane region" description="Helical" evidence="18">
    <location>
        <begin position="76"/>
        <end position="94"/>
    </location>
</feature>
<reference evidence="19" key="1">
    <citation type="journal article" date="2016" name="Nat. Commun.">
        <title>The channel catfish genome sequence provides insights into the evolution of scale formation in teleosts.</title>
        <authorList>
            <person name="Liu Z."/>
            <person name="Liu S."/>
            <person name="Yao J."/>
            <person name="Bao L."/>
            <person name="Zhang J."/>
            <person name="Li Y."/>
            <person name="Jiang C."/>
            <person name="Sun L."/>
            <person name="Wang R."/>
            <person name="Zhang Y."/>
            <person name="Zhou T."/>
            <person name="Zeng Q."/>
            <person name="Fu Q."/>
            <person name="Gao S."/>
            <person name="Li N."/>
            <person name="Koren S."/>
            <person name="Jiang Y."/>
            <person name="Zimin A."/>
            <person name="Xu P."/>
            <person name="Phillippy A.M."/>
            <person name="Geng X."/>
            <person name="Song L."/>
            <person name="Sun F."/>
            <person name="Li C."/>
            <person name="Wang X."/>
            <person name="Chen A."/>
            <person name="Jin Y."/>
            <person name="Yuan Z."/>
            <person name="Yang Y."/>
            <person name="Tan S."/>
            <person name="Peatman E."/>
            <person name="Lu J."/>
            <person name="Qin Z."/>
            <person name="Dunham R."/>
            <person name="Li Z."/>
            <person name="Sonstegard T."/>
            <person name="Feng J."/>
            <person name="Danzmann R.G."/>
            <person name="Schroeder S."/>
            <person name="Scheffler B."/>
            <person name="Duke M.V."/>
            <person name="Ballard L."/>
            <person name="Kucuktas H."/>
            <person name="Kaltenboeck L."/>
            <person name="Liu H."/>
            <person name="Armbruster J."/>
            <person name="Xie Y."/>
            <person name="Kirby M.L."/>
            <person name="Tian Y."/>
            <person name="Flanagan M.E."/>
            <person name="Mu W."/>
            <person name="Waldbieser G.C."/>
        </authorList>
    </citation>
    <scope>NUCLEOTIDE SEQUENCE [LARGE SCALE GENOMIC DNA]</scope>
    <source>
        <strain evidence="19">SDA103</strain>
    </source>
</reference>
<evidence type="ECO:0000256" key="7">
    <source>
        <dbReference type="ARBA" id="ARBA00022989"/>
    </source>
</evidence>
<keyword evidence="4" id="KW-0808">Transferase</keyword>
<feature type="transmembrane region" description="Helical" evidence="18">
    <location>
        <begin position="420"/>
        <end position="441"/>
    </location>
</feature>
<evidence type="ECO:0000313" key="20">
    <source>
        <dbReference type="RefSeq" id="XP_017321135.1"/>
    </source>
</evidence>
<dbReference type="InterPro" id="IPR049941">
    <property type="entry name" value="LPLAT_7/PORCN-like"/>
</dbReference>
<dbReference type="GO" id="GO:0044233">
    <property type="term" value="C:mitochondria-associated endoplasmic reticulum membrane contact site"/>
    <property type="evidence" value="ECO:0007669"/>
    <property type="project" value="TreeGrafter"/>
</dbReference>
<dbReference type="Proteomes" id="UP000221080">
    <property type="component" value="Chromosome 1"/>
</dbReference>
<feature type="transmembrane region" description="Helical" evidence="18">
    <location>
        <begin position="333"/>
        <end position="350"/>
    </location>
</feature>
<comment type="catalytic activity">
    <reaction evidence="15">
        <text>a 1-acyl-sn-glycero-3-phospho-(1D-myo-inositol) + (5Z,8Z,11Z,14Z)-eicosatetraenoyl-CoA = a 1-acyl-2-(5Z,8Z,11Z,14Z-eicosatetraenoyl)-sn-glycero-3-phospho-(1D-myo-inositol) + CoA</text>
        <dbReference type="Rhea" id="RHEA:37015"/>
        <dbReference type="ChEBI" id="CHEBI:57287"/>
        <dbReference type="ChEBI" id="CHEBI:57368"/>
        <dbReference type="ChEBI" id="CHEBI:64771"/>
        <dbReference type="ChEBI" id="CHEBI:75243"/>
    </reaction>
    <physiologicalReaction direction="left-to-right" evidence="15">
        <dbReference type="Rhea" id="RHEA:37016"/>
    </physiologicalReaction>
</comment>
<evidence type="ECO:0000256" key="10">
    <source>
        <dbReference type="ARBA" id="ARBA00025707"/>
    </source>
</evidence>
<dbReference type="GeneID" id="108264277"/>
<evidence type="ECO:0000256" key="1">
    <source>
        <dbReference type="ARBA" id="ARBA00004477"/>
    </source>
</evidence>
<evidence type="ECO:0000256" key="2">
    <source>
        <dbReference type="ARBA" id="ARBA00005074"/>
    </source>
</evidence>
<evidence type="ECO:0000256" key="12">
    <source>
        <dbReference type="ARBA" id="ARBA00036730"/>
    </source>
</evidence>
<dbReference type="KEGG" id="ipu:108264277"/>
<evidence type="ECO:0000256" key="3">
    <source>
        <dbReference type="ARBA" id="ARBA00010323"/>
    </source>
</evidence>
<evidence type="ECO:0000256" key="5">
    <source>
        <dbReference type="ARBA" id="ARBA00022692"/>
    </source>
</evidence>
<dbReference type="GeneTree" id="ENSGT01030000234564"/>
<keyword evidence="19" id="KW-1185">Reference proteome</keyword>
<dbReference type="GO" id="GO:0005789">
    <property type="term" value="C:endoplasmic reticulum membrane"/>
    <property type="evidence" value="ECO:0007669"/>
    <property type="project" value="UniProtKB-SubCell"/>
</dbReference>
<feature type="transmembrane region" description="Helical" evidence="18">
    <location>
        <begin position="197"/>
        <end position="215"/>
    </location>
</feature>
<feature type="transmembrane region" description="Helical" evidence="18">
    <location>
        <begin position="227"/>
        <end position="246"/>
    </location>
</feature>
<dbReference type="PANTHER" id="PTHR13906:SF16">
    <property type="entry name" value="LYSOPHOSPHOLIPID ACYLTRANSFERASE 7"/>
    <property type="match status" value="1"/>
</dbReference>
<protein>
    <recommendedName>
        <fullName evidence="14">Leukocyte receptor cluster member 4</fullName>
    </recommendedName>
    <alternativeName>
        <fullName evidence="17">Lysophospholipid acyltransferase 7</fullName>
    </alternativeName>
    <alternativeName>
        <fullName evidence="13">Membrane-bound O-acyltransferase domain-containing protein 7</fullName>
    </alternativeName>
</protein>
<comment type="pathway">
    <text evidence="2">Lipid metabolism; phospholipid metabolism.</text>
</comment>
<comment type="pathway">
    <text evidence="10">Phospholipid metabolism.</text>
</comment>
<keyword evidence="8 18" id="KW-0472">Membrane</keyword>
<accession>A0A2D0QUI1</accession>
<evidence type="ECO:0000256" key="9">
    <source>
        <dbReference type="ARBA" id="ARBA00023315"/>
    </source>
</evidence>
<evidence type="ECO:0000313" key="19">
    <source>
        <dbReference type="Proteomes" id="UP000221080"/>
    </source>
</evidence>
<dbReference type="GO" id="GO:0006661">
    <property type="term" value="P:phosphatidylinositol biosynthetic process"/>
    <property type="evidence" value="ECO:0007669"/>
    <property type="project" value="TreeGrafter"/>
</dbReference>
<name>A0A2D0QUI1_ICTPU</name>
<dbReference type="OrthoDB" id="7663182at2759"/>
<dbReference type="PANTHER" id="PTHR13906">
    <property type="entry name" value="PORCUPINE"/>
    <property type="match status" value="1"/>
</dbReference>
<dbReference type="RefSeq" id="XP_017321135.1">
    <property type="nucleotide sequence ID" value="XM_017465646.3"/>
</dbReference>
<sequence>MSPEELLFMGFFSIYIPVGVLFRYLSPQAKKGTALSLGLLITIGTCGIHTLHSLCTVLGTWLLIRVNWRKAPPLSLGWTFLYLIFFRTGTWIGLPPPELFPNIIQLLLTLKMVSLAYEVRSYHFEKEKEVSSFSKSPMIGRLSHEPSLYDIISYSYYYVGLMNGIFIRYQTYVDWLEQTDPLSLPCKVPCLSRLKFVLVYAALALGVDFLFPVSYVRTDDFLEHNFFFRFFYMVAVCFAVRMKFYFAWHGAEAGCITAGLGCYPKGAESKPGCGPTVQYSPEPGALVEYDFRTIQNIDCYNTEFCVKVRQAIRYWNMTMQWWLHQYIYSSAPFRAYTLRVGWTMLVSAYWHGLDAGYYLSFLTISVCIAAELSMESCVRARLGAEGQKMFDWVHWFLKMRTYDYMCMGFILLNASDMLHYWSSIYFLIHVVAFVCIAAGRLMGGGKKDRTREEREK</sequence>
<evidence type="ECO:0000256" key="11">
    <source>
        <dbReference type="ARBA" id="ARBA00035964"/>
    </source>
</evidence>
<dbReference type="AlphaFoldDB" id="A0A2D0QUI1"/>
<feature type="transmembrane region" description="Helical" evidence="18">
    <location>
        <begin position="37"/>
        <end position="64"/>
    </location>
</feature>
<comment type="catalytic activity">
    <reaction evidence="11">
        <text>(5Z,8Z,11Z,14Z)-eicosatetraenoyl-CoA + 1-hexadecanoyl-sn-glycero-3-phosphocholine = 1-hexadecanoyl-2-(5Z,8Z,11Z,14Z-eicosatetraenoyl)-sn-glycero-3-phosphocholine + CoA</text>
        <dbReference type="Rhea" id="RHEA:35999"/>
        <dbReference type="ChEBI" id="CHEBI:57287"/>
        <dbReference type="ChEBI" id="CHEBI:57368"/>
        <dbReference type="ChEBI" id="CHEBI:72998"/>
        <dbReference type="ChEBI" id="CHEBI:73003"/>
    </reaction>
    <physiologicalReaction direction="left-to-right" evidence="11">
        <dbReference type="Rhea" id="RHEA:36000"/>
    </physiologicalReaction>
</comment>
<keyword evidence="7 18" id="KW-1133">Transmembrane helix</keyword>
<reference evidence="20 21" key="2">
    <citation type="submission" date="2025-04" db="UniProtKB">
        <authorList>
            <consortium name="RefSeq"/>
        </authorList>
    </citation>
    <scope>IDENTIFICATION</scope>
    <source>
        <tissue evidence="20 21">Blood</tissue>
    </source>
</reference>
<dbReference type="OMA" id="NGIFIRY"/>
<evidence type="ECO:0000256" key="8">
    <source>
        <dbReference type="ARBA" id="ARBA00023136"/>
    </source>
</evidence>
<gene>
    <name evidence="20 21" type="primary">LOC108264277</name>
</gene>
<comment type="similarity">
    <text evidence="3">Belongs to the membrane-bound acyltransferase family.</text>
</comment>
<evidence type="ECO:0000256" key="18">
    <source>
        <dbReference type="SAM" id="Phobius"/>
    </source>
</evidence>
<evidence type="ECO:0000256" key="13">
    <source>
        <dbReference type="ARBA" id="ARBA00041626"/>
    </source>
</evidence>
<keyword evidence="6" id="KW-0256">Endoplasmic reticulum</keyword>
<organism evidence="19 21">
    <name type="scientific">Ictalurus punctatus</name>
    <name type="common">Channel catfish</name>
    <name type="synonym">Silurus punctatus</name>
    <dbReference type="NCBI Taxonomy" id="7998"/>
    <lineage>
        <taxon>Eukaryota</taxon>
        <taxon>Metazoa</taxon>
        <taxon>Chordata</taxon>
        <taxon>Craniata</taxon>
        <taxon>Vertebrata</taxon>
        <taxon>Euteleostomi</taxon>
        <taxon>Actinopterygii</taxon>
        <taxon>Neopterygii</taxon>
        <taxon>Teleostei</taxon>
        <taxon>Ostariophysi</taxon>
        <taxon>Siluriformes</taxon>
        <taxon>Ictaluridae</taxon>
        <taxon>Ictalurus</taxon>
    </lineage>
</organism>
<proteinExistence type="inferred from homology"/>
<dbReference type="Pfam" id="PF03062">
    <property type="entry name" value="MBOAT"/>
    <property type="match status" value="1"/>
</dbReference>
<dbReference type="InterPro" id="IPR004299">
    <property type="entry name" value="MBOAT_fam"/>
</dbReference>
<dbReference type="STRING" id="7998.ENSIPUP00000000281"/>
<comment type="catalytic activity">
    <reaction evidence="16">
        <text>1-octadecanoyl-sn-glycero-3-phospho-(1D-myo-inositol) + (5Z,8Z,11Z,14Z)-eicosatetraenoyl-CoA = 1-octadecanoyl-2-(5Z,8Z,11Z,14Z-eicosatetraenoyl)-sn-glycero-3-phospho-(1D-myo-inositol) + CoA</text>
        <dbReference type="Rhea" id="RHEA:36835"/>
        <dbReference type="ChEBI" id="CHEBI:57287"/>
        <dbReference type="ChEBI" id="CHEBI:57368"/>
        <dbReference type="ChEBI" id="CHEBI:74243"/>
        <dbReference type="ChEBI" id="CHEBI:133606"/>
    </reaction>
    <physiologicalReaction direction="left-to-right" evidence="16">
        <dbReference type="Rhea" id="RHEA:36836"/>
    </physiologicalReaction>
</comment>
<keyword evidence="9 20" id="KW-0012">Acyltransferase</keyword>
<dbReference type="RefSeq" id="XP_017321145.1">
    <property type="nucleotide sequence ID" value="XM_017465656.3"/>
</dbReference>
<evidence type="ECO:0000256" key="15">
    <source>
        <dbReference type="ARBA" id="ARBA00049211"/>
    </source>
</evidence>
<evidence type="ECO:0000256" key="16">
    <source>
        <dbReference type="ARBA" id="ARBA00049362"/>
    </source>
</evidence>
<evidence type="ECO:0000256" key="14">
    <source>
        <dbReference type="ARBA" id="ARBA00041667"/>
    </source>
</evidence>
<comment type="subcellular location">
    <subcellularLocation>
        <location evidence="1">Endoplasmic reticulum membrane</location>
        <topology evidence="1">Multi-pass membrane protein</topology>
    </subcellularLocation>
</comment>
<evidence type="ECO:0000256" key="17">
    <source>
        <dbReference type="ARBA" id="ARBA00093678"/>
    </source>
</evidence>
<evidence type="ECO:0000256" key="6">
    <source>
        <dbReference type="ARBA" id="ARBA00022824"/>
    </source>
</evidence>
<evidence type="ECO:0000313" key="21">
    <source>
        <dbReference type="RefSeq" id="XP_017321145.1"/>
    </source>
</evidence>
<dbReference type="GO" id="GO:0071617">
    <property type="term" value="F:lysophospholipid acyltransferase activity"/>
    <property type="evidence" value="ECO:0007669"/>
    <property type="project" value="TreeGrafter"/>
</dbReference>
<evidence type="ECO:0000256" key="4">
    <source>
        <dbReference type="ARBA" id="ARBA00022679"/>
    </source>
</evidence>